<dbReference type="PANTHER" id="PTHR48109">
    <property type="entry name" value="DIHYDROOROTATE DEHYDROGENASE (QUINONE), MITOCHONDRIAL-RELATED"/>
    <property type="match status" value="1"/>
</dbReference>
<proteinExistence type="predicted"/>
<keyword evidence="5" id="KW-0665">Pyrimidine biosynthesis</keyword>
<evidence type="ECO:0000313" key="9">
    <source>
        <dbReference type="Proteomes" id="UP001596391"/>
    </source>
</evidence>
<keyword evidence="4" id="KW-0288">FMN</keyword>
<keyword evidence="9" id="KW-1185">Reference proteome</keyword>
<dbReference type="EMBL" id="JBHSWI010000001">
    <property type="protein sequence ID" value="MFC6645258.1"/>
    <property type="molecule type" value="Genomic_DNA"/>
</dbReference>
<protein>
    <recommendedName>
        <fullName evidence="7">Dihydroorotate dehydrogenase catalytic domain-containing protein</fullName>
    </recommendedName>
</protein>
<evidence type="ECO:0000256" key="1">
    <source>
        <dbReference type="ARBA" id="ARBA00001917"/>
    </source>
</evidence>
<keyword evidence="6" id="KW-0560">Oxidoreductase</keyword>
<evidence type="ECO:0000313" key="8">
    <source>
        <dbReference type="EMBL" id="MFC6645258.1"/>
    </source>
</evidence>
<dbReference type="InterPro" id="IPR013785">
    <property type="entry name" value="Aldolase_TIM"/>
</dbReference>
<comment type="caution">
    <text evidence="8">The sequence shown here is derived from an EMBL/GenBank/DDBJ whole genome shotgun (WGS) entry which is preliminary data.</text>
</comment>
<dbReference type="RefSeq" id="WP_390234452.1">
    <property type="nucleotide sequence ID" value="NZ_JBHSWI010000001.1"/>
</dbReference>
<evidence type="ECO:0000256" key="5">
    <source>
        <dbReference type="ARBA" id="ARBA00022975"/>
    </source>
</evidence>
<comment type="cofactor">
    <cofactor evidence="1">
        <name>FMN</name>
        <dbReference type="ChEBI" id="CHEBI:58210"/>
    </cofactor>
</comment>
<gene>
    <name evidence="8" type="ORF">ACFQBQ_06580</name>
</gene>
<reference evidence="9" key="1">
    <citation type="journal article" date="2019" name="Int. J. Syst. Evol. Microbiol.">
        <title>The Global Catalogue of Microorganisms (GCM) 10K type strain sequencing project: providing services to taxonomists for standard genome sequencing and annotation.</title>
        <authorList>
            <consortium name="The Broad Institute Genomics Platform"/>
            <consortium name="The Broad Institute Genome Sequencing Center for Infectious Disease"/>
            <person name="Wu L."/>
            <person name="Ma J."/>
        </authorList>
    </citation>
    <scope>NUCLEOTIDE SEQUENCE [LARGE SCALE GENOMIC DNA]</scope>
    <source>
        <strain evidence="9">CGMCC 1.16026</strain>
    </source>
</reference>
<dbReference type="Gene3D" id="3.20.20.70">
    <property type="entry name" value="Aldolase class I"/>
    <property type="match status" value="1"/>
</dbReference>
<dbReference type="SUPFAM" id="SSF51395">
    <property type="entry name" value="FMN-linked oxidoreductases"/>
    <property type="match status" value="1"/>
</dbReference>
<dbReference type="Proteomes" id="UP001596391">
    <property type="component" value="Unassembled WGS sequence"/>
</dbReference>
<keyword evidence="3" id="KW-0285">Flavoprotein</keyword>
<organism evidence="8 9">
    <name type="scientific">Granulicella cerasi</name>
    <dbReference type="NCBI Taxonomy" id="741063"/>
    <lineage>
        <taxon>Bacteria</taxon>
        <taxon>Pseudomonadati</taxon>
        <taxon>Acidobacteriota</taxon>
        <taxon>Terriglobia</taxon>
        <taxon>Terriglobales</taxon>
        <taxon>Acidobacteriaceae</taxon>
        <taxon>Granulicella</taxon>
    </lineage>
</organism>
<dbReference type="Pfam" id="PF01180">
    <property type="entry name" value="DHO_dh"/>
    <property type="match status" value="1"/>
</dbReference>
<name>A0ABW1Z854_9BACT</name>
<evidence type="ECO:0000256" key="4">
    <source>
        <dbReference type="ARBA" id="ARBA00022643"/>
    </source>
</evidence>
<feature type="domain" description="Dihydroorotate dehydrogenase catalytic" evidence="7">
    <location>
        <begin position="62"/>
        <end position="296"/>
    </location>
</feature>
<evidence type="ECO:0000256" key="3">
    <source>
        <dbReference type="ARBA" id="ARBA00022630"/>
    </source>
</evidence>
<sequence>MNGKYVKAALDTGFDLPVYKTVRTHAYKSHPWPNVLPVHVEGDLPAGGVKLTAGEEYTQPLSITNSFGVPSMPPDVWQPDLADCVRYAKPGQLVIGSYQGTLPERGGGVTEYIEDFRRGARLMLETGVKAVEVNFSCPNEGTANLLCFDTERSRVVVEAIREELGATPLLIKVAYFKDDTKLRELIRNIGPYVSAISSINTISAEVRKADGEQALPGEGRLMSGVCGASIRWAGLEMVQKLARLRDELGLSYEICGVGGVTVAEDYAAYRAAGADAVMSATGAMWNPALAEEIWNENEEARA</sequence>
<evidence type="ECO:0000256" key="6">
    <source>
        <dbReference type="ARBA" id="ARBA00023002"/>
    </source>
</evidence>
<comment type="pathway">
    <text evidence="2">Pyrimidine metabolism; UMP biosynthesis via de novo pathway.</text>
</comment>
<dbReference type="PANTHER" id="PTHR48109:SF1">
    <property type="entry name" value="DIHYDROOROTATE DEHYDROGENASE (FUMARATE)"/>
    <property type="match status" value="1"/>
</dbReference>
<dbReference type="InterPro" id="IPR050074">
    <property type="entry name" value="DHO_dehydrogenase"/>
</dbReference>
<accession>A0ABW1Z854</accession>
<evidence type="ECO:0000259" key="7">
    <source>
        <dbReference type="Pfam" id="PF01180"/>
    </source>
</evidence>
<dbReference type="InterPro" id="IPR005720">
    <property type="entry name" value="Dihydroorotate_DH_cat"/>
</dbReference>
<dbReference type="InterPro" id="IPR012135">
    <property type="entry name" value="Dihydroorotate_DH_1_2"/>
</dbReference>
<evidence type="ECO:0000256" key="2">
    <source>
        <dbReference type="ARBA" id="ARBA00004725"/>
    </source>
</evidence>
<dbReference type="PIRSF" id="PIRSF000164">
    <property type="entry name" value="DHO_oxidase"/>
    <property type="match status" value="1"/>
</dbReference>